<gene>
    <name evidence="2" type="primary">Piso0_003669</name>
    <name evidence="1" type="ORF">GNLVRS01_PISO0G17408g</name>
    <name evidence="2" type="ORF">GNLVRS01_PISO0H17409g</name>
</gene>
<protein>
    <submittedName>
        <fullName evidence="2">Piso0_003669 protein</fullName>
    </submittedName>
</protein>
<dbReference type="Proteomes" id="UP000005222">
    <property type="component" value="Chromosome G"/>
</dbReference>
<evidence type="ECO:0000313" key="3">
    <source>
        <dbReference type="Proteomes" id="UP000005222"/>
    </source>
</evidence>
<keyword evidence="3" id="KW-1185">Reference proteome</keyword>
<dbReference type="HOGENOM" id="CLU_2638906_0_0_1"/>
<dbReference type="EMBL" id="FO082052">
    <property type="protein sequence ID" value="CCE81315.1"/>
    <property type="molecule type" value="Genomic_DNA"/>
</dbReference>
<evidence type="ECO:0000313" key="2">
    <source>
        <dbReference type="EMBL" id="CCE81315.1"/>
    </source>
</evidence>
<dbReference type="InParanoid" id="G8YGJ8"/>
<dbReference type="Proteomes" id="UP000005222">
    <property type="component" value="Chromosome H"/>
</dbReference>
<sequence>MCLKPYLVNSGFLGVPPIKASSSFPLAGVAGIFSFEDLFSPCIEFDSTQLIKRFAIYHMPVPTLCFALERCSILQFP</sequence>
<dbReference type="AlphaFoldDB" id="G8YGJ8"/>
<reference evidence="3" key="2">
    <citation type="journal article" date="2012" name="G3 (Bethesda)">
        <title>Pichia sorbitophila, an interspecies yeast hybrid reveals early steps of genome resolution following polyploidization.</title>
        <authorList>
            <person name="Leh Louis V."/>
            <person name="Despons L."/>
            <person name="Friedrich A."/>
            <person name="Martin T."/>
            <person name="Durrens P."/>
            <person name="Casaregola S."/>
            <person name="Neuveglise C."/>
            <person name="Fairhead C."/>
            <person name="Marck C."/>
            <person name="Cruz J.A."/>
            <person name="Straub M.L."/>
            <person name="Kugler V."/>
            <person name="Sacerdot C."/>
            <person name="Uzunov Z."/>
            <person name="Thierry A."/>
            <person name="Weiss S."/>
            <person name="Bleykasten C."/>
            <person name="De Montigny J."/>
            <person name="Jacques N."/>
            <person name="Jung P."/>
            <person name="Lemaire M."/>
            <person name="Mallet S."/>
            <person name="Morel G."/>
            <person name="Richard G.F."/>
            <person name="Sarkar A."/>
            <person name="Savel G."/>
            <person name="Schacherer J."/>
            <person name="Seret M.L."/>
            <person name="Talla E."/>
            <person name="Samson G."/>
            <person name="Jubin C."/>
            <person name="Poulain J."/>
            <person name="Vacherie B."/>
            <person name="Barbe V."/>
            <person name="Pelletier E."/>
            <person name="Sherman D.J."/>
            <person name="Westhof E."/>
            <person name="Weissenbach J."/>
            <person name="Baret P.V."/>
            <person name="Wincker P."/>
            <person name="Gaillardin C."/>
            <person name="Dujon B."/>
            <person name="Souciet J.L."/>
        </authorList>
    </citation>
    <scope>NUCLEOTIDE SEQUENCE [LARGE SCALE GENOMIC DNA]</scope>
    <source>
        <strain evidence="3">ATCC MYA-4447 / BCRC 22081 / CBS 7064 / NBRC 10061 / NRRL Y-12695</strain>
    </source>
</reference>
<name>G8YGJ8_PICSO</name>
<proteinExistence type="predicted"/>
<organism evidence="2 3">
    <name type="scientific">Pichia sorbitophila (strain ATCC MYA-4447 / BCRC 22081 / CBS 7064 / NBRC 10061 / NRRL Y-12695)</name>
    <name type="common">Hybrid yeast</name>
    <dbReference type="NCBI Taxonomy" id="559304"/>
    <lineage>
        <taxon>Eukaryota</taxon>
        <taxon>Fungi</taxon>
        <taxon>Dikarya</taxon>
        <taxon>Ascomycota</taxon>
        <taxon>Saccharomycotina</taxon>
        <taxon>Pichiomycetes</taxon>
        <taxon>Debaryomycetaceae</taxon>
        <taxon>Millerozyma</taxon>
    </lineage>
</organism>
<accession>G8YGJ8</accession>
<evidence type="ECO:0000313" key="1">
    <source>
        <dbReference type="EMBL" id="CCE80550.1"/>
    </source>
</evidence>
<dbReference type="EMBL" id="FO082053">
    <property type="protein sequence ID" value="CCE80550.1"/>
    <property type="molecule type" value="Genomic_DNA"/>
</dbReference>
<reference evidence="2" key="1">
    <citation type="submission" date="2011-10" db="EMBL/GenBank/DDBJ databases">
        <authorList>
            <person name="Genoscope - CEA"/>
        </authorList>
    </citation>
    <scope>NUCLEOTIDE SEQUENCE</scope>
</reference>